<sequence>MDFEPSGEQAMLRATSRRLLADHAPLDVARKGFDGDDVEPALWRRAADLGWPGLGVPEEHGGAGQGLVELSLLAEEIGRALARGPFLPTALVGRALALHGPARVQAEVLPALAEGGAWATWAFAEPRSPWTLDGVHTRVRTDGDSVVLDGVKTAVQDAGGARWLLVTARDPDGPASFLVDRDTAGVAFRRLRFLDPTRAFYEVRLDGVRVPLERRLRGGPAEVQRLLDDASVLLSADVLGAMDRMLEMTVEYMKQRVQFGRPLGTFQAVKHKCARMAMLVHGARAATYHAAMAADAATPDAARAACVAASFSGDAAATVAGEALQLHGGIGFTWEHDLHLYLRRANADAVLYGDAATHRDRLCDLVRPA</sequence>
<dbReference type="SUPFAM" id="SSF56645">
    <property type="entry name" value="Acyl-CoA dehydrogenase NM domain-like"/>
    <property type="match status" value="1"/>
</dbReference>
<dbReference type="RefSeq" id="WP_185062780.1">
    <property type="nucleotide sequence ID" value="NZ_BAABJP010000004.1"/>
</dbReference>
<dbReference type="InterPro" id="IPR046373">
    <property type="entry name" value="Acyl-CoA_Oxase/DH_mid-dom_sf"/>
</dbReference>
<dbReference type="PANTHER" id="PTHR43884:SF20">
    <property type="entry name" value="ACYL-COA DEHYDROGENASE FADE28"/>
    <property type="match status" value="1"/>
</dbReference>
<accession>A0ABP9PRC3</accession>
<proteinExistence type="inferred from homology"/>
<dbReference type="Pfam" id="PF02771">
    <property type="entry name" value="Acyl-CoA_dh_N"/>
    <property type="match status" value="1"/>
</dbReference>
<feature type="domain" description="Acyl-CoA dehydrogenase/oxidase C-terminal" evidence="7">
    <location>
        <begin position="224"/>
        <end position="361"/>
    </location>
</feature>
<name>A0ABP9PRC3_9PSEU</name>
<keyword evidence="4 6" id="KW-0274">FAD</keyword>
<evidence type="ECO:0000256" key="3">
    <source>
        <dbReference type="ARBA" id="ARBA00022630"/>
    </source>
</evidence>
<dbReference type="Pfam" id="PF00441">
    <property type="entry name" value="Acyl-CoA_dh_1"/>
    <property type="match status" value="1"/>
</dbReference>
<evidence type="ECO:0000256" key="5">
    <source>
        <dbReference type="ARBA" id="ARBA00023002"/>
    </source>
</evidence>
<evidence type="ECO:0000256" key="1">
    <source>
        <dbReference type="ARBA" id="ARBA00001974"/>
    </source>
</evidence>
<evidence type="ECO:0000313" key="10">
    <source>
        <dbReference type="EMBL" id="GAA5149016.1"/>
    </source>
</evidence>
<evidence type="ECO:0000256" key="4">
    <source>
        <dbReference type="ARBA" id="ARBA00022827"/>
    </source>
</evidence>
<comment type="caution">
    <text evidence="10">The sequence shown here is derived from an EMBL/GenBank/DDBJ whole genome shotgun (WGS) entry which is preliminary data.</text>
</comment>
<dbReference type="Pfam" id="PF02770">
    <property type="entry name" value="Acyl-CoA_dh_M"/>
    <property type="match status" value="1"/>
</dbReference>
<dbReference type="SUPFAM" id="SSF47203">
    <property type="entry name" value="Acyl-CoA dehydrogenase C-terminal domain-like"/>
    <property type="match status" value="1"/>
</dbReference>
<evidence type="ECO:0000256" key="2">
    <source>
        <dbReference type="ARBA" id="ARBA00009347"/>
    </source>
</evidence>
<dbReference type="CDD" id="cd00567">
    <property type="entry name" value="ACAD"/>
    <property type="match status" value="1"/>
</dbReference>
<evidence type="ECO:0000259" key="9">
    <source>
        <dbReference type="Pfam" id="PF02771"/>
    </source>
</evidence>
<dbReference type="InterPro" id="IPR036250">
    <property type="entry name" value="AcylCo_DH-like_C"/>
</dbReference>
<keyword evidence="11" id="KW-1185">Reference proteome</keyword>
<dbReference type="InterPro" id="IPR009075">
    <property type="entry name" value="AcylCo_DH/oxidase_C"/>
</dbReference>
<organism evidence="10 11">
    <name type="scientific">Pseudonocardia eucalypti</name>
    <dbReference type="NCBI Taxonomy" id="648755"/>
    <lineage>
        <taxon>Bacteria</taxon>
        <taxon>Bacillati</taxon>
        <taxon>Actinomycetota</taxon>
        <taxon>Actinomycetes</taxon>
        <taxon>Pseudonocardiales</taxon>
        <taxon>Pseudonocardiaceae</taxon>
        <taxon>Pseudonocardia</taxon>
    </lineage>
</organism>
<evidence type="ECO:0000259" key="8">
    <source>
        <dbReference type="Pfam" id="PF02770"/>
    </source>
</evidence>
<dbReference type="InterPro" id="IPR013786">
    <property type="entry name" value="AcylCoA_DH/ox_N"/>
</dbReference>
<feature type="domain" description="Acyl-CoA dehydrogenase/oxidase N-terminal" evidence="9">
    <location>
        <begin position="8"/>
        <end position="115"/>
    </location>
</feature>
<dbReference type="Gene3D" id="1.10.540.10">
    <property type="entry name" value="Acyl-CoA dehydrogenase/oxidase, N-terminal domain"/>
    <property type="match status" value="1"/>
</dbReference>
<keyword evidence="3 6" id="KW-0285">Flavoprotein</keyword>
<dbReference type="PANTHER" id="PTHR43884">
    <property type="entry name" value="ACYL-COA DEHYDROGENASE"/>
    <property type="match status" value="1"/>
</dbReference>
<dbReference type="InterPro" id="IPR006091">
    <property type="entry name" value="Acyl-CoA_Oxase/DH_mid-dom"/>
</dbReference>
<keyword evidence="5 6" id="KW-0560">Oxidoreductase</keyword>
<gene>
    <name evidence="10" type="ORF">GCM10023321_12210</name>
</gene>
<evidence type="ECO:0000313" key="11">
    <source>
        <dbReference type="Proteomes" id="UP001428817"/>
    </source>
</evidence>
<dbReference type="Proteomes" id="UP001428817">
    <property type="component" value="Unassembled WGS sequence"/>
</dbReference>
<comment type="similarity">
    <text evidence="2 6">Belongs to the acyl-CoA dehydrogenase family.</text>
</comment>
<dbReference type="InterPro" id="IPR037069">
    <property type="entry name" value="AcylCoA_DH/ox_N_sf"/>
</dbReference>
<comment type="cofactor">
    <cofactor evidence="1 6">
        <name>FAD</name>
        <dbReference type="ChEBI" id="CHEBI:57692"/>
    </cofactor>
</comment>
<feature type="domain" description="Acyl-CoA oxidase/dehydrogenase middle" evidence="8">
    <location>
        <begin position="122"/>
        <end position="192"/>
    </location>
</feature>
<protein>
    <submittedName>
        <fullName evidence="10">Acyl-CoA dehydrogenase family protein</fullName>
    </submittedName>
</protein>
<dbReference type="Gene3D" id="1.20.140.10">
    <property type="entry name" value="Butyryl-CoA Dehydrogenase, subunit A, domain 3"/>
    <property type="match status" value="1"/>
</dbReference>
<reference evidence="11" key="1">
    <citation type="journal article" date="2019" name="Int. J. Syst. Evol. Microbiol.">
        <title>The Global Catalogue of Microorganisms (GCM) 10K type strain sequencing project: providing services to taxonomists for standard genome sequencing and annotation.</title>
        <authorList>
            <consortium name="The Broad Institute Genomics Platform"/>
            <consortium name="The Broad Institute Genome Sequencing Center for Infectious Disease"/>
            <person name="Wu L."/>
            <person name="Ma J."/>
        </authorList>
    </citation>
    <scope>NUCLEOTIDE SEQUENCE [LARGE SCALE GENOMIC DNA]</scope>
    <source>
        <strain evidence="11">JCM 18303</strain>
    </source>
</reference>
<evidence type="ECO:0000256" key="6">
    <source>
        <dbReference type="RuleBase" id="RU362125"/>
    </source>
</evidence>
<dbReference type="Gene3D" id="2.40.110.10">
    <property type="entry name" value="Butyryl-CoA Dehydrogenase, subunit A, domain 2"/>
    <property type="match status" value="1"/>
</dbReference>
<dbReference type="InterPro" id="IPR009100">
    <property type="entry name" value="AcylCoA_DH/oxidase_NM_dom_sf"/>
</dbReference>
<dbReference type="EMBL" id="BAABJP010000004">
    <property type="protein sequence ID" value="GAA5149016.1"/>
    <property type="molecule type" value="Genomic_DNA"/>
</dbReference>
<evidence type="ECO:0000259" key="7">
    <source>
        <dbReference type="Pfam" id="PF00441"/>
    </source>
</evidence>